<feature type="domain" description="Histidine kinase/HSP90-like ATPase" evidence="2">
    <location>
        <begin position="34"/>
        <end position="135"/>
    </location>
</feature>
<keyword evidence="4" id="KW-1185">Reference proteome</keyword>
<organism evidence="3 4">
    <name type="scientific">Phormidium tenue NIES-30</name>
    <dbReference type="NCBI Taxonomy" id="549789"/>
    <lineage>
        <taxon>Bacteria</taxon>
        <taxon>Bacillati</taxon>
        <taxon>Cyanobacteriota</taxon>
        <taxon>Cyanophyceae</taxon>
        <taxon>Oscillatoriophycideae</taxon>
        <taxon>Oscillatoriales</taxon>
        <taxon>Oscillatoriaceae</taxon>
        <taxon>Phormidium</taxon>
    </lineage>
</organism>
<dbReference type="STRING" id="549789.NIES30_14075"/>
<dbReference type="Gene3D" id="3.30.565.10">
    <property type="entry name" value="Histidine kinase-like ATPase, C-terminal domain"/>
    <property type="match status" value="1"/>
</dbReference>
<dbReference type="CDD" id="cd16936">
    <property type="entry name" value="HATPase_RsbW-like"/>
    <property type="match status" value="1"/>
</dbReference>
<evidence type="ECO:0000259" key="2">
    <source>
        <dbReference type="Pfam" id="PF13581"/>
    </source>
</evidence>
<keyword evidence="1" id="KW-0418">Kinase</keyword>
<reference evidence="3 4" key="1">
    <citation type="submission" date="2016-11" db="EMBL/GenBank/DDBJ databases">
        <title>Draft Genome Sequences of Nine Cyanobacterial Strains from Diverse Habitats.</title>
        <authorList>
            <person name="Zhu T."/>
            <person name="Hou S."/>
            <person name="Lu X."/>
            <person name="Hess W.R."/>
        </authorList>
    </citation>
    <scope>NUCLEOTIDE SEQUENCE [LARGE SCALE GENOMIC DNA]</scope>
    <source>
        <strain evidence="3 4">NIES-30</strain>
    </source>
</reference>
<dbReference type="AlphaFoldDB" id="A0A1U7J3W6"/>
<comment type="caution">
    <text evidence="3">The sequence shown here is derived from an EMBL/GenBank/DDBJ whole genome shotgun (WGS) entry which is preliminary data.</text>
</comment>
<protein>
    <submittedName>
        <fullName evidence="3">ATP-binding protein</fullName>
    </submittedName>
</protein>
<keyword evidence="1" id="KW-0723">Serine/threonine-protein kinase</keyword>
<evidence type="ECO:0000313" key="4">
    <source>
        <dbReference type="Proteomes" id="UP000185557"/>
    </source>
</evidence>
<keyword evidence="3" id="KW-0067">ATP-binding</keyword>
<dbReference type="GO" id="GO:0004674">
    <property type="term" value="F:protein serine/threonine kinase activity"/>
    <property type="evidence" value="ECO:0007669"/>
    <property type="project" value="UniProtKB-KW"/>
</dbReference>
<dbReference type="Pfam" id="PF13581">
    <property type="entry name" value="HATPase_c_2"/>
    <property type="match status" value="1"/>
</dbReference>
<keyword evidence="1" id="KW-0808">Transferase</keyword>
<dbReference type="OrthoDB" id="516350at2"/>
<keyword evidence="3" id="KW-0547">Nucleotide-binding</keyword>
<accession>A0A1U7J3W6</accession>
<proteinExistence type="predicted"/>
<dbReference type="PIRSF" id="PIRSF020906">
    <property type="entry name" value="Anti_s_fact_PmgA_prd"/>
    <property type="match status" value="1"/>
</dbReference>
<dbReference type="InterPro" id="IPR016781">
    <property type="entry name" value="Anti-sigma_regulat_PmgA_prd"/>
</dbReference>
<gene>
    <name evidence="3" type="ORF">NIES30_14075</name>
</gene>
<dbReference type="Proteomes" id="UP000185557">
    <property type="component" value="Unassembled WGS sequence"/>
</dbReference>
<dbReference type="SUPFAM" id="SSF55874">
    <property type="entry name" value="ATPase domain of HSP90 chaperone/DNA topoisomerase II/histidine kinase"/>
    <property type="match status" value="1"/>
</dbReference>
<sequence>MIATSPSAQQQKWDTLSFVSTLYLQPVLELLLRDVPATWRAEVRLGLQEALVNAAKHGNRLDPAKCISVKYTTSASHLWWVITDQGCGFSHPCSCDEAVDDNCTSNPGECGRGLYILYQIFDQVTWYNEGRELHLGKVVRQPRRLPLIR</sequence>
<evidence type="ECO:0000256" key="1">
    <source>
        <dbReference type="ARBA" id="ARBA00022527"/>
    </source>
</evidence>
<dbReference type="PANTHER" id="PTHR35526:SF3">
    <property type="entry name" value="ANTI-SIGMA-F FACTOR RSBW"/>
    <property type="match status" value="1"/>
</dbReference>
<name>A0A1U7J3W6_9CYAN</name>
<dbReference type="InterPro" id="IPR003594">
    <property type="entry name" value="HATPase_dom"/>
</dbReference>
<evidence type="ECO:0000313" key="3">
    <source>
        <dbReference type="EMBL" id="OKH47111.1"/>
    </source>
</evidence>
<dbReference type="InterPro" id="IPR036890">
    <property type="entry name" value="HATPase_C_sf"/>
</dbReference>
<dbReference type="EMBL" id="MRCG01000010">
    <property type="protein sequence ID" value="OKH47111.1"/>
    <property type="molecule type" value="Genomic_DNA"/>
</dbReference>
<dbReference type="PANTHER" id="PTHR35526">
    <property type="entry name" value="ANTI-SIGMA-F FACTOR RSBW-RELATED"/>
    <property type="match status" value="1"/>
</dbReference>
<dbReference type="GO" id="GO:0005524">
    <property type="term" value="F:ATP binding"/>
    <property type="evidence" value="ECO:0007669"/>
    <property type="project" value="UniProtKB-KW"/>
</dbReference>
<dbReference type="InterPro" id="IPR050267">
    <property type="entry name" value="Anti-sigma-factor_SerPK"/>
</dbReference>